<accession>A0A830FCR2</accession>
<keyword evidence="2" id="KW-1185">Reference proteome</keyword>
<name>A0A830FCR2_9EURY</name>
<protein>
    <submittedName>
        <fullName evidence="1">Uncharacterized protein</fullName>
    </submittedName>
</protein>
<dbReference type="EMBL" id="BMPF01000005">
    <property type="protein sequence ID" value="GGL41608.1"/>
    <property type="molecule type" value="Genomic_DNA"/>
</dbReference>
<evidence type="ECO:0000313" key="2">
    <source>
        <dbReference type="Proteomes" id="UP000628840"/>
    </source>
</evidence>
<dbReference type="Proteomes" id="UP000628840">
    <property type="component" value="Unassembled WGS sequence"/>
</dbReference>
<organism evidence="1 2">
    <name type="scientific">Halarchaeum grantii</name>
    <dbReference type="NCBI Taxonomy" id="1193105"/>
    <lineage>
        <taxon>Archaea</taxon>
        <taxon>Methanobacteriati</taxon>
        <taxon>Methanobacteriota</taxon>
        <taxon>Stenosarchaea group</taxon>
        <taxon>Halobacteria</taxon>
        <taxon>Halobacteriales</taxon>
        <taxon>Halobacteriaceae</taxon>
    </lineage>
</organism>
<gene>
    <name evidence="1" type="ORF">GCM10009037_26510</name>
</gene>
<evidence type="ECO:0000313" key="1">
    <source>
        <dbReference type="EMBL" id="GGL41608.1"/>
    </source>
</evidence>
<proteinExistence type="predicted"/>
<sequence>MAGRLQPRRAIDEKKLVIDEMFLAEFREEHLGKSLCSRRIETNMEQAIGRWINRFVQPIAFGVELDHRFTNRNVIRVSSLNWL</sequence>
<dbReference type="AlphaFoldDB" id="A0A830FCR2"/>
<comment type="caution">
    <text evidence="1">The sequence shown here is derived from an EMBL/GenBank/DDBJ whole genome shotgun (WGS) entry which is preliminary data.</text>
</comment>
<reference evidence="1 2" key="1">
    <citation type="journal article" date="2019" name="Int. J. Syst. Evol. Microbiol.">
        <title>The Global Catalogue of Microorganisms (GCM) 10K type strain sequencing project: providing services to taxonomists for standard genome sequencing and annotation.</title>
        <authorList>
            <consortium name="The Broad Institute Genomics Platform"/>
            <consortium name="The Broad Institute Genome Sequencing Center for Infectious Disease"/>
            <person name="Wu L."/>
            <person name="Ma J."/>
        </authorList>
    </citation>
    <scope>NUCLEOTIDE SEQUENCE [LARGE SCALE GENOMIC DNA]</scope>
    <source>
        <strain evidence="1 2">JCM 19585</strain>
    </source>
</reference>